<dbReference type="STRING" id="47428.A0A284R967"/>
<dbReference type="OrthoDB" id="3048298at2759"/>
<protein>
    <submittedName>
        <fullName evidence="1">Uncharacterized protein</fullName>
    </submittedName>
</protein>
<name>A0A284R967_ARMOS</name>
<dbReference type="Proteomes" id="UP000219338">
    <property type="component" value="Unassembled WGS sequence"/>
</dbReference>
<reference evidence="2" key="1">
    <citation type="journal article" date="2017" name="Nat. Ecol. Evol.">
        <title>Genome expansion and lineage-specific genetic innovations in the forest pathogenic fungi Armillaria.</title>
        <authorList>
            <person name="Sipos G."/>
            <person name="Prasanna A.N."/>
            <person name="Walter M.C."/>
            <person name="O'Connor E."/>
            <person name="Balint B."/>
            <person name="Krizsan K."/>
            <person name="Kiss B."/>
            <person name="Hess J."/>
            <person name="Varga T."/>
            <person name="Slot J."/>
            <person name="Riley R."/>
            <person name="Boka B."/>
            <person name="Rigling D."/>
            <person name="Barry K."/>
            <person name="Lee J."/>
            <person name="Mihaltcheva S."/>
            <person name="LaButti K."/>
            <person name="Lipzen A."/>
            <person name="Waldron R."/>
            <person name="Moloney N.M."/>
            <person name="Sperisen C."/>
            <person name="Kredics L."/>
            <person name="Vagvoelgyi C."/>
            <person name="Patrignani A."/>
            <person name="Fitzpatrick D."/>
            <person name="Nagy I."/>
            <person name="Doyle S."/>
            <person name="Anderson J.B."/>
            <person name="Grigoriev I.V."/>
            <person name="Gueldener U."/>
            <person name="Muensterkoetter M."/>
            <person name="Nagy L.G."/>
        </authorList>
    </citation>
    <scope>NUCLEOTIDE SEQUENCE [LARGE SCALE GENOMIC DNA]</scope>
    <source>
        <strain evidence="2">C18/9</strain>
    </source>
</reference>
<evidence type="ECO:0000313" key="2">
    <source>
        <dbReference type="Proteomes" id="UP000219338"/>
    </source>
</evidence>
<dbReference type="EMBL" id="FUEG01000006">
    <property type="protein sequence ID" value="SJL05273.1"/>
    <property type="molecule type" value="Genomic_DNA"/>
</dbReference>
<evidence type="ECO:0000313" key="1">
    <source>
        <dbReference type="EMBL" id="SJL05273.1"/>
    </source>
</evidence>
<proteinExistence type="predicted"/>
<gene>
    <name evidence="1" type="ORF">ARMOST_08639</name>
</gene>
<sequence>MRSVPAYYESQSLEDAWTALINEMELFYRGLLFLTYPEPGTGCQKWRPSWEQVMTKSPSLPDHCQDFFVQMMIRDGDVDEWWEVPHIKRGFVRGLAVAGVEGINRHGKLVVEDADGMAHAFNILASHQYPIPEGTYTLLGSYPFTVSQEGKIYWPQYWVVGRRLPSKRFEKVSVFKMTDSDEIKRLEKLGLSARSRSILV</sequence>
<dbReference type="OMA" id="EWSTENK"/>
<dbReference type="AlphaFoldDB" id="A0A284R967"/>
<keyword evidence="2" id="KW-1185">Reference proteome</keyword>
<accession>A0A284R967</accession>
<organism evidence="1 2">
    <name type="scientific">Armillaria ostoyae</name>
    <name type="common">Armillaria root rot fungus</name>
    <dbReference type="NCBI Taxonomy" id="47428"/>
    <lineage>
        <taxon>Eukaryota</taxon>
        <taxon>Fungi</taxon>
        <taxon>Dikarya</taxon>
        <taxon>Basidiomycota</taxon>
        <taxon>Agaricomycotina</taxon>
        <taxon>Agaricomycetes</taxon>
        <taxon>Agaricomycetidae</taxon>
        <taxon>Agaricales</taxon>
        <taxon>Marasmiineae</taxon>
        <taxon>Physalacriaceae</taxon>
        <taxon>Armillaria</taxon>
    </lineage>
</organism>